<dbReference type="AlphaFoldDB" id="A0A804JSH0"/>
<evidence type="ECO:0000313" key="2">
    <source>
        <dbReference type="Proteomes" id="UP000012960"/>
    </source>
</evidence>
<reference evidence="1" key="1">
    <citation type="submission" date="2021-05" db="UniProtKB">
        <authorList>
            <consortium name="EnsemblPlants"/>
        </authorList>
    </citation>
    <scope>IDENTIFICATION</scope>
    <source>
        <strain evidence="1">subsp. malaccensis</strain>
    </source>
</reference>
<dbReference type="EnsemblPlants" id="Ma07_t05440.1">
    <property type="protein sequence ID" value="Ma07_p05440.1"/>
    <property type="gene ID" value="Ma07_g05440"/>
</dbReference>
<sequence length="67" mass="7440">MVQSNSVPIDRVQEQEVFQTTNNTPTDPSVASLRYLQAFQYKQQKKSECIPPINSGILQGANDSNNA</sequence>
<organism evidence="1 2">
    <name type="scientific">Musa acuminata subsp. malaccensis</name>
    <name type="common">Wild banana</name>
    <name type="synonym">Musa malaccensis</name>
    <dbReference type="NCBI Taxonomy" id="214687"/>
    <lineage>
        <taxon>Eukaryota</taxon>
        <taxon>Viridiplantae</taxon>
        <taxon>Streptophyta</taxon>
        <taxon>Embryophyta</taxon>
        <taxon>Tracheophyta</taxon>
        <taxon>Spermatophyta</taxon>
        <taxon>Magnoliopsida</taxon>
        <taxon>Liliopsida</taxon>
        <taxon>Zingiberales</taxon>
        <taxon>Musaceae</taxon>
        <taxon>Musa</taxon>
    </lineage>
</organism>
<accession>A0A804JSH0</accession>
<evidence type="ECO:0000313" key="1">
    <source>
        <dbReference type="EnsemblPlants" id="Ma07_p05440.1"/>
    </source>
</evidence>
<protein>
    <submittedName>
        <fullName evidence="1">Uncharacterized protein</fullName>
    </submittedName>
</protein>
<dbReference type="InParanoid" id="A0A804JSH0"/>
<name>A0A804JSH0_MUSAM</name>
<keyword evidence="2" id="KW-1185">Reference proteome</keyword>
<dbReference type="Gramene" id="Ma07_t05440.1">
    <property type="protein sequence ID" value="Ma07_p05440.1"/>
    <property type="gene ID" value="Ma07_g05440"/>
</dbReference>
<proteinExistence type="predicted"/>
<dbReference type="Proteomes" id="UP000012960">
    <property type="component" value="Unplaced"/>
</dbReference>